<evidence type="ECO:0000313" key="2">
    <source>
        <dbReference type="Proteomes" id="UP000282977"/>
    </source>
</evidence>
<keyword evidence="2" id="KW-1185">Reference proteome</keyword>
<organism evidence="1 2">
    <name type="scientific">Sphingobium algorifonticola</name>
    <dbReference type="NCBI Taxonomy" id="2008318"/>
    <lineage>
        <taxon>Bacteria</taxon>
        <taxon>Pseudomonadati</taxon>
        <taxon>Pseudomonadota</taxon>
        <taxon>Alphaproteobacteria</taxon>
        <taxon>Sphingomonadales</taxon>
        <taxon>Sphingomonadaceae</taxon>
        <taxon>Sphingobium</taxon>
    </lineage>
</organism>
<dbReference type="Proteomes" id="UP000282977">
    <property type="component" value="Unassembled WGS sequence"/>
</dbReference>
<evidence type="ECO:0000313" key="1">
    <source>
        <dbReference type="EMBL" id="RVT42282.1"/>
    </source>
</evidence>
<reference evidence="1 2" key="1">
    <citation type="submission" date="2019-01" db="EMBL/GenBank/DDBJ databases">
        <authorList>
            <person name="Chen W.-M."/>
        </authorList>
    </citation>
    <scope>NUCLEOTIDE SEQUENCE [LARGE SCALE GENOMIC DNA]</scope>
    <source>
        <strain evidence="1 2">TLA-22</strain>
    </source>
</reference>
<proteinExistence type="predicted"/>
<dbReference type="RefSeq" id="WP_127690457.1">
    <property type="nucleotide sequence ID" value="NZ_RZUL01000002.1"/>
</dbReference>
<name>A0A437JAG2_9SPHN</name>
<dbReference type="OrthoDB" id="7452167at2"/>
<protein>
    <submittedName>
        <fullName evidence="1">Uncharacterized protein</fullName>
    </submittedName>
</protein>
<dbReference type="EMBL" id="RZUL01000002">
    <property type="protein sequence ID" value="RVT42282.1"/>
    <property type="molecule type" value="Genomic_DNA"/>
</dbReference>
<gene>
    <name evidence="1" type="ORF">ENE74_08760</name>
</gene>
<accession>A0A437JAG2</accession>
<dbReference type="AlphaFoldDB" id="A0A437JAG2"/>
<sequence length="67" mass="6997">MTQRYALGSTHNQPGKANAEAGVVLLDGPHGIAITMTPYAALETGKSLMEAAAIAQTQISEPPYDRA</sequence>
<comment type="caution">
    <text evidence="1">The sequence shown here is derived from an EMBL/GenBank/DDBJ whole genome shotgun (WGS) entry which is preliminary data.</text>
</comment>